<evidence type="ECO:0000256" key="1">
    <source>
        <dbReference type="SAM" id="MobiDB-lite"/>
    </source>
</evidence>
<name>A0ABN7WJV5_GIGMA</name>
<organism evidence="2 3">
    <name type="scientific">Gigaspora margarita</name>
    <dbReference type="NCBI Taxonomy" id="4874"/>
    <lineage>
        <taxon>Eukaryota</taxon>
        <taxon>Fungi</taxon>
        <taxon>Fungi incertae sedis</taxon>
        <taxon>Mucoromycota</taxon>
        <taxon>Glomeromycotina</taxon>
        <taxon>Glomeromycetes</taxon>
        <taxon>Diversisporales</taxon>
        <taxon>Gigasporaceae</taxon>
        <taxon>Gigaspora</taxon>
    </lineage>
</organism>
<reference evidence="2 3" key="1">
    <citation type="submission" date="2021-06" db="EMBL/GenBank/DDBJ databases">
        <authorList>
            <person name="Kallberg Y."/>
            <person name="Tangrot J."/>
            <person name="Rosling A."/>
        </authorList>
    </citation>
    <scope>NUCLEOTIDE SEQUENCE [LARGE SCALE GENOMIC DNA]</scope>
    <source>
        <strain evidence="2 3">120-4 pot B 10/14</strain>
    </source>
</reference>
<gene>
    <name evidence="2" type="ORF">GMARGA_LOCUS31908</name>
</gene>
<comment type="caution">
    <text evidence="2">The sequence shown here is derived from an EMBL/GenBank/DDBJ whole genome shotgun (WGS) entry which is preliminary data.</text>
</comment>
<sequence>MDIDRKTEQSEIKDYKKIDQVLEVLNEKKHGSLLKNEKKLLKNEEKDNKQNRSFQKEKEIYEECKERQDIDNNRIFELKRKINKRAKYPGSEEKVQGFRREYALKNKKEIIRKGKEKENQYTYLGSRKTESSFALAKSLETIISFLMSDIKIKLYKKISKGK</sequence>
<evidence type="ECO:0000313" key="2">
    <source>
        <dbReference type="EMBL" id="CAG8834155.1"/>
    </source>
</evidence>
<accession>A0ABN7WJV5</accession>
<dbReference type="EMBL" id="CAJVQB010048777">
    <property type="protein sequence ID" value="CAG8834155.1"/>
    <property type="molecule type" value="Genomic_DNA"/>
</dbReference>
<feature type="region of interest" description="Disordered" evidence="1">
    <location>
        <begin position="35"/>
        <end position="54"/>
    </location>
</feature>
<proteinExistence type="predicted"/>
<evidence type="ECO:0000313" key="3">
    <source>
        <dbReference type="Proteomes" id="UP000789901"/>
    </source>
</evidence>
<protein>
    <submittedName>
        <fullName evidence="2">13595_t:CDS:1</fullName>
    </submittedName>
</protein>
<dbReference type="Proteomes" id="UP000789901">
    <property type="component" value="Unassembled WGS sequence"/>
</dbReference>
<keyword evidence="3" id="KW-1185">Reference proteome</keyword>